<protein>
    <submittedName>
        <fullName evidence="3">Uncharacterized protein</fullName>
    </submittedName>
</protein>
<dbReference type="VEuPathDB" id="FungiDB:ATEG_08318"/>
<accession>Q0CDB6</accession>
<feature type="transmembrane region" description="Helical" evidence="2">
    <location>
        <begin position="55"/>
        <end position="72"/>
    </location>
</feature>
<dbReference type="Proteomes" id="UP000007963">
    <property type="component" value="Unassembled WGS sequence"/>
</dbReference>
<evidence type="ECO:0000313" key="4">
    <source>
        <dbReference type="Proteomes" id="UP000007963"/>
    </source>
</evidence>
<dbReference type="GeneID" id="4353082"/>
<dbReference type="AlphaFoldDB" id="Q0CDB6"/>
<dbReference type="HOGENOM" id="CLU_1916655_0_0_1"/>
<dbReference type="RefSeq" id="XP_001216939.1">
    <property type="nucleotide sequence ID" value="XM_001216939.1"/>
</dbReference>
<dbReference type="OrthoDB" id="10577254at2759"/>
<feature type="region of interest" description="Disordered" evidence="1">
    <location>
        <begin position="1"/>
        <end position="27"/>
    </location>
</feature>
<feature type="transmembrane region" description="Helical" evidence="2">
    <location>
        <begin position="84"/>
        <end position="104"/>
    </location>
</feature>
<dbReference type="EMBL" id="CH476605">
    <property type="protein sequence ID" value="EAU31491.1"/>
    <property type="molecule type" value="Genomic_DNA"/>
</dbReference>
<gene>
    <name evidence="3" type="ORF">ATEG_08318</name>
</gene>
<reference evidence="4" key="1">
    <citation type="submission" date="2005-09" db="EMBL/GenBank/DDBJ databases">
        <title>Annotation of the Aspergillus terreus NIH2624 genome.</title>
        <authorList>
            <person name="Birren B.W."/>
            <person name="Lander E.S."/>
            <person name="Galagan J.E."/>
            <person name="Nusbaum C."/>
            <person name="Devon K."/>
            <person name="Henn M."/>
            <person name="Ma L.-J."/>
            <person name="Jaffe D.B."/>
            <person name="Butler J."/>
            <person name="Alvarez P."/>
            <person name="Gnerre S."/>
            <person name="Grabherr M."/>
            <person name="Kleber M."/>
            <person name="Mauceli E.W."/>
            <person name="Brockman W."/>
            <person name="Rounsley S."/>
            <person name="Young S.K."/>
            <person name="LaButti K."/>
            <person name="Pushparaj V."/>
            <person name="DeCaprio D."/>
            <person name="Crawford M."/>
            <person name="Koehrsen M."/>
            <person name="Engels R."/>
            <person name="Montgomery P."/>
            <person name="Pearson M."/>
            <person name="Howarth C."/>
            <person name="Larson L."/>
            <person name="Luoma S."/>
            <person name="White J."/>
            <person name="Alvarado L."/>
            <person name="Kodira C.D."/>
            <person name="Zeng Q."/>
            <person name="Oleary S."/>
            <person name="Yandava C."/>
            <person name="Denning D.W."/>
            <person name="Nierman W.C."/>
            <person name="Milne T."/>
            <person name="Madden K."/>
        </authorList>
    </citation>
    <scope>NUCLEOTIDE SEQUENCE [LARGE SCALE GENOMIC DNA]</scope>
    <source>
        <strain evidence="4">NIH 2624 / FGSC A1156</strain>
    </source>
</reference>
<keyword evidence="2" id="KW-1133">Transmembrane helix</keyword>
<evidence type="ECO:0000256" key="2">
    <source>
        <dbReference type="SAM" id="Phobius"/>
    </source>
</evidence>
<evidence type="ECO:0000256" key="1">
    <source>
        <dbReference type="SAM" id="MobiDB-lite"/>
    </source>
</evidence>
<name>Q0CDB6_ASPTN</name>
<keyword evidence="2" id="KW-0472">Membrane</keyword>
<proteinExistence type="predicted"/>
<evidence type="ECO:0000313" key="3">
    <source>
        <dbReference type="EMBL" id="EAU31491.1"/>
    </source>
</evidence>
<keyword evidence="2" id="KW-0812">Transmembrane</keyword>
<sequence length="132" mass="13919">MSSIFNSPPPNQAPGQPYDLSPLDPLNKWPAANVDEIFREDDDGAPYSLDDQIDWSGVVASLVGLVGGFVAFPPVMLLLVGTMLAVAFVAPFVVVFGMVALFVVVTGVVFFLSFVGSCNGACCIGMGSLWMV</sequence>
<organism evidence="3 4">
    <name type="scientific">Aspergillus terreus (strain NIH 2624 / FGSC A1156)</name>
    <dbReference type="NCBI Taxonomy" id="341663"/>
    <lineage>
        <taxon>Eukaryota</taxon>
        <taxon>Fungi</taxon>
        <taxon>Dikarya</taxon>
        <taxon>Ascomycota</taxon>
        <taxon>Pezizomycotina</taxon>
        <taxon>Eurotiomycetes</taxon>
        <taxon>Eurotiomycetidae</taxon>
        <taxon>Eurotiales</taxon>
        <taxon>Aspergillaceae</taxon>
        <taxon>Aspergillus</taxon>
        <taxon>Aspergillus subgen. Circumdati</taxon>
    </lineage>
</organism>